<feature type="region of interest" description="Disordered" evidence="1">
    <location>
        <begin position="112"/>
        <end position="133"/>
    </location>
</feature>
<sequence length="168" mass="18918">MVPSKLTALELNSSICNWVLDFLTGHPQLVKVVNITFPTLILNTGPHKDTSSVPSCTPCIPTTALPHTVPTPLSSTNNNKMAYREEVGTLMAWCQVNNLSLKVSKTKEPIVDFRGDQAGPHPRQRGRRGDGKKYQVPWYSEELKWSKHTDIVVKKAEQQLFNLRRLNK</sequence>
<dbReference type="Proteomes" id="UP000193380">
    <property type="component" value="Unassembled WGS sequence"/>
</dbReference>
<reference evidence="2" key="1">
    <citation type="journal article" date="2014" name="Nat. Commun.">
        <title>The rainbow trout genome provides novel insights into evolution after whole-genome duplication in vertebrates.</title>
        <authorList>
            <person name="Berthelot C."/>
            <person name="Brunet F."/>
            <person name="Chalopin D."/>
            <person name="Juanchich A."/>
            <person name="Bernard M."/>
            <person name="Noel B."/>
            <person name="Bento P."/>
            <person name="Da Silva C."/>
            <person name="Labadie K."/>
            <person name="Alberti A."/>
            <person name="Aury J.M."/>
            <person name="Louis A."/>
            <person name="Dehais P."/>
            <person name="Bardou P."/>
            <person name="Montfort J."/>
            <person name="Klopp C."/>
            <person name="Cabau C."/>
            <person name="Gaspin C."/>
            <person name="Thorgaard G.H."/>
            <person name="Boussaha M."/>
            <person name="Quillet E."/>
            <person name="Guyomard R."/>
            <person name="Galiana D."/>
            <person name="Bobe J."/>
            <person name="Volff J.N."/>
            <person name="Genet C."/>
            <person name="Wincker P."/>
            <person name="Jaillon O."/>
            <person name="Roest Crollius H."/>
            <person name="Guiguen Y."/>
        </authorList>
    </citation>
    <scope>NUCLEOTIDE SEQUENCE [LARGE SCALE GENOMIC DNA]</scope>
</reference>
<evidence type="ECO:0000313" key="3">
    <source>
        <dbReference type="Proteomes" id="UP000193380"/>
    </source>
</evidence>
<organism evidence="2 3">
    <name type="scientific">Oncorhynchus mykiss</name>
    <name type="common">Rainbow trout</name>
    <name type="synonym">Salmo gairdneri</name>
    <dbReference type="NCBI Taxonomy" id="8022"/>
    <lineage>
        <taxon>Eukaryota</taxon>
        <taxon>Metazoa</taxon>
        <taxon>Chordata</taxon>
        <taxon>Craniata</taxon>
        <taxon>Vertebrata</taxon>
        <taxon>Euteleostomi</taxon>
        <taxon>Actinopterygii</taxon>
        <taxon>Neopterygii</taxon>
        <taxon>Teleostei</taxon>
        <taxon>Protacanthopterygii</taxon>
        <taxon>Salmoniformes</taxon>
        <taxon>Salmonidae</taxon>
        <taxon>Salmoninae</taxon>
        <taxon>Oncorhynchus</taxon>
    </lineage>
</organism>
<name>A0A060Y948_ONCMY</name>
<gene>
    <name evidence="2" type="ORF">GSONMT00015770001</name>
</gene>
<evidence type="ECO:0000256" key="1">
    <source>
        <dbReference type="SAM" id="MobiDB-lite"/>
    </source>
</evidence>
<evidence type="ECO:0000313" key="2">
    <source>
        <dbReference type="EMBL" id="CDQ85909.1"/>
    </source>
</evidence>
<dbReference type="AlphaFoldDB" id="A0A060Y948"/>
<protein>
    <submittedName>
        <fullName evidence="2">Uncharacterized protein</fullName>
    </submittedName>
</protein>
<accession>A0A060Y948</accession>
<proteinExistence type="predicted"/>
<dbReference type="PaxDb" id="8022-A0A060Y948"/>
<dbReference type="EMBL" id="FR907012">
    <property type="protein sequence ID" value="CDQ85909.1"/>
    <property type="molecule type" value="Genomic_DNA"/>
</dbReference>
<reference evidence="2" key="2">
    <citation type="submission" date="2014-03" db="EMBL/GenBank/DDBJ databases">
        <authorList>
            <person name="Genoscope - CEA"/>
        </authorList>
    </citation>
    <scope>NUCLEOTIDE SEQUENCE</scope>
</reference>